<evidence type="ECO:0000256" key="3">
    <source>
        <dbReference type="ARBA" id="ARBA00006517"/>
    </source>
</evidence>
<dbReference type="EMBL" id="CAUEEQ010000245">
    <property type="protein sequence ID" value="CAJ0916212.1"/>
    <property type="molecule type" value="Genomic_DNA"/>
</dbReference>
<feature type="short sequence motif" description="Q motif" evidence="12">
    <location>
        <begin position="242"/>
        <end position="270"/>
    </location>
</feature>
<evidence type="ECO:0000256" key="13">
    <source>
        <dbReference type="SAM" id="MobiDB-lite"/>
    </source>
</evidence>
<keyword evidence="9" id="KW-0067">ATP-binding</keyword>
<dbReference type="SMART" id="SM00490">
    <property type="entry name" value="HELICc"/>
    <property type="match status" value="1"/>
</dbReference>
<evidence type="ECO:0000259" key="15">
    <source>
        <dbReference type="PROSITE" id="PS51194"/>
    </source>
</evidence>
<organism evidence="17 18">
    <name type="scientific">Ranitomeya imitator</name>
    <name type="common">mimic poison frog</name>
    <dbReference type="NCBI Taxonomy" id="111125"/>
    <lineage>
        <taxon>Eukaryota</taxon>
        <taxon>Metazoa</taxon>
        <taxon>Chordata</taxon>
        <taxon>Craniata</taxon>
        <taxon>Vertebrata</taxon>
        <taxon>Euteleostomi</taxon>
        <taxon>Amphibia</taxon>
        <taxon>Batrachia</taxon>
        <taxon>Anura</taxon>
        <taxon>Neobatrachia</taxon>
        <taxon>Hyloidea</taxon>
        <taxon>Dendrobatidae</taxon>
        <taxon>Dendrobatinae</taxon>
        <taxon>Ranitomeya</taxon>
    </lineage>
</organism>
<feature type="compositionally biased region" description="Basic and acidic residues" evidence="13">
    <location>
        <begin position="758"/>
        <end position="767"/>
    </location>
</feature>
<evidence type="ECO:0000256" key="1">
    <source>
        <dbReference type="ARBA" id="ARBA00004496"/>
    </source>
</evidence>
<dbReference type="EC" id="3.6.4.13" evidence="4"/>
<dbReference type="SUPFAM" id="SSF52540">
    <property type="entry name" value="P-loop containing nucleoside triphosphate hydrolases"/>
    <property type="match status" value="1"/>
</dbReference>
<proteinExistence type="inferred from homology"/>
<dbReference type="InterPro" id="IPR012562">
    <property type="entry name" value="GUCT"/>
</dbReference>
<feature type="compositionally biased region" description="Acidic residues" evidence="13">
    <location>
        <begin position="221"/>
        <end position="235"/>
    </location>
</feature>
<evidence type="ECO:0000256" key="8">
    <source>
        <dbReference type="ARBA" id="ARBA00022806"/>
    </source>
</evidence>
<reference evidence="17" key="1">
    <citation type="submission" date="2023-07" db="EMBL/GenBank/DDBJ databases">
        <authorList>
            <person name="Stuckert A."/>
        </authorList>
    </citation>
    <scope>NUCLEOTIDE SEQUENCE</scope>
</reference>
<dbReference type="CDD" id="cd18787">
    <property type="entry name" value="SF2_C_DEAD"/>
    <property type="match status" value="1"/>
</dbReference>
<dbReference type="Gene3D" id="3.40.50.300">
    <property type="entry name" value="P-loop containing nucleotide triphosphate hydrolases"/>
    <property type="match status" value="2"/>
</dbReference>
<comment type="caution">
    <text evidence="17">The sequence shown here is derived from an EMBL/GenBank/DDBJ whole genome shotgun (WGS) entry which is preliminary data.</text>
</comment>
<evidence type="ECO:0000259" key="14">
    <source>
        <dbReference type="PROSITE" id="PS51192"/>
    </source>
</evidence>
<feature type="compositionally biased region" description="Polar residues" evidence="13">
    <location>
        <begin position="101"/>
        <end position="117"/>
    </location>
</feature>
<keyword evidence="11" id="KW-0539">Nucleus</keyword>
<name>A0ABN9KMQ8_9NEOB</name>
<dbReference type="InterPro" id="IPR050079">
    <property type="entry name" value="DEAD_box_RNA_helicase"/>
</dbReference>
<evidence type="ECO:0000259" key="16">
    <source>
        <dbReference type="PROSITE" id="PS51195"/>
    </source>
</evidence>
<protein>
    <recommendedName>
        <fullName evidence="4">RNA helicase</fullName>
        <ecNumber evidence="4">3.6.4.13</ecNumber>
    </recommendedName>
</protein>
<keyword evidence="8" id="KW-0347">Helicase</keyword>
<evidence type="ECO:0000256" key="11">
    <source>
        <dbReference type="ARBA" id="ARBA00023242"/>
    </source>
</evidence>
<dbReference type="InterPro" id="IPR001650">
    <property type="entry name" value="Helicase_C-like"/>
</dbReference>
<dbReference type="PROSITE" id="PS51194">
    <property type="entry name" value="HELICASE_CTER"/>
    <property type="match status" value="1"/>
</dbReference>
<evidence type="ECO:0000256" key="9">
    <source>
        <dbReference type="ARBA" id="ARBA00022840"/>
    </source>
</evidence>
<keyword evidence="7" id="KW-0378">Hydrolase</keyword>
<evidence type="ECO:0000256" key="12">
    <source>
        <dbReference type="PROSITE-ProRule" id="PRU00552"/>
    </source>
</evidence>
<evidence type="ECO:0000313" key="17">
    <source>
        <dbReference type="EMBL" id="CAJ0916212.1"/>
    </source>
</evidence>
<dbReference type="Pfam" id="PF08152">
    <property type="entry name" value="GUCT"/>
    <property type="match status" value="1"/>
</dbReference>
<dbReference type="PROSITE" id="PS51195">
    <property type="entry name" value="Q_MOTIF"/>
    <property type="match status" value="1"/>
</dbReference>
<feature type="region of interest" description="Disordered" evidence="13">
    <location>
        <begin position="758"/>
        <end position="801"/>
    </location>
</feature>
<dbReference type="PANTHER" id="PTHR47959">
    <property type="entry name" value="ATP-DEPENDENT RNA HELICASE RHLE-RELATED"/>
    <property type="match status" value="1"/>
</dbReference>
<feature type="region of interest" description="Disordered" evidence="13">
    <location>
        <begin position="66"/>
        <end position="242"/>
    </location>
</feature>
<feature type="compositionally biased region" description="Basic residues" evidence="13">
    <location>
        <begin position="153"/>
        <end position="162"/>
    </location>
</feature>
<dbReference type="InterPro" id="IPR014014">
    <property type="entry name" value="RNA_helicase_DEAD_Q_motif"/>
</dbReference>
<feature type="domain" description="DEAD-box RNA helicase Q" evidence="16">
    <location>
        <begin position="242"/>
        <end position="270"/>
    </location>
</feature>
<evidence type="ECO:0000313" key="18">
    <source>
        <dbReference type="Proteomes" id="UP001176940"/>
    </source>
</evidence>
<evidence type="ECO:0000256" key="10">
    <source>
        <dbReference type="ARBA" id="ARBA00022884"/>
    </source>
</evidence>
<evidence type="ECO:0000256" key="7">
    <source>
        <dbReference type="ARBA" id="ARBA00022801"/>
    </source>
</evidence>
<dbReference type="InterPro" id="IPR027417">
    <property type="entry name" value="P-loop_NTPase"/>
</dbReference>
<keyword evidence="5" id="KW-0963">Cytoplasm</keyword>
<dbReference type="Pfam" id="PF00271">
    <property type="entry name" value="Helicase_C"/>
    <property type="match status" value="1"/>
</dbReference>
<dbReference type="InterPro" id="IPR011545">
    <property type="entry name" value="DEAD/DEAH_box_helicase_dom"/>
</dbReference>
<dbReference type="Pfam" id="PF26142">
    <property type="entry name" value="DD_DDX21-DDX50"/>
    <property type="match status" value="1"/>
</dbReference>
<keyword evidence="10" id="KW-0694">RNA-binding</keyword>
<dbReference type="Gene3D" id="3.30.70.2280">
    <property type="match status" value="1"/>
</dbReference>
<feature type="domain" description="Helicase ATP-binding" evidence="14">
    <location>
        <begin position="273"/>
        <end position="452"/>
    </location>
</feature>
<feature type="compositionally biased region" description="Basic residues" evidence="13">
    <location>
        <begin position="118"/>
        <end position="128"/>
    </location>
</feature>
<evidence type="ECO:0000256" key="6">
    <source>
        <dbReference type="ARBA" id="ARBA00022741"/>
    </source>
</evidence>
<dbReference type="PANTHER" id="PTHR47959:SF19">
    <property type="entry name" value="NUCLEOLAR RNA HELICASE 2-A"/>
    <property type="match status" value="1"/>
</dbReference>
<evidence type="ECO:0000256" key="2">
    <source>
        <dbReference type="ARBA" id="ARBA00004604"/>
    </source>
</evidence>
<gene>
    <name evidence="17" type="ORF">RIMI_LOCUS230239</name>
</gene>
<dbReference type="SMART" id="SM00487">
    <property type="entry name" value="DEXDc"/>
    <property type="match status" value="1"/>
</dbReference>
<dbReference type="InterPro" id="IPR035979">
    <property type="entry name" value="RBD_domain_sf"/>
</dbReference>
<comment type="similarity">
    <text evidence="3">Belongs to the DEAD box helicase family. DDX21/DDX50 subfamily.</text>
</comment>
<dbReference type="InterPro" id="IPR059027">
    <property type="entry name" value="DD_DDX21-DDX50"/>
</dbReference>
<sequence>MKSKSGINCSPDVLFMLNLSEGGDSDDSSDWVPGITSQHYITVPRRANRGSSRRYFMPGIIHTEEMESRVGKKKKISETPTPKKIKRKMQNGDTEEPEFEQVSSINGQVTEDCNHNKQTPKLKKKKKLAEKESSPEAAEQIDEEQEQTEAPKVKKSKKKKQKYKQEDLEEEENTAESEPQVNGKKSGKPAKAMKTPNIENGKMETANDGAPKAKKIKIDPEVEEKEESKSDDEETALEKKEGDFSKFPISPETITNLKAKGVTYLFPIQSKTFHTAYSGKDVVVQARTGTGKTLSFAIPVIERLIQDKNPLMQGRPPRVLILTPTRELAIQITNEIRSISKKLKTCCFYGGTPYQQQAFSIKTGIDILVGTPGRIRDLIQNFKLDLTVLKHVVLDEVDMMFDMGFSEQVEEILTVRYKSDPNENPQTLLFSATCPNWMYDVSKKYMRREYEKIDLVGHRSQRAAITVEHLAIECGRYQKEAVLGDIIQVYSGSHGKTIVFCDSKLEAHELSTNCGSLKQSAKALHGDLQQKEREVIMKGFRNGSFNILIATNVAARGLDIPEVDLVVLYSAPKEADAYVHRSGRTGRAGRTGICISLYEPRDRYYLQNVERSTGITFKKVAAPTVLNVAKSSSADAIKSLDSVPADVIEHFKPYAEELIEKKGALDALAAALAHISGASSLKQRSLLNLEPGFVTVVLESSVAIHNLSYVWRSIKEQMGEDIDSKIHRMCPLKNLMDAWNNSRRWKLLVATELPELQESRRDTEGPRGRGFGGRGRGGRSFDRRRGGNRGGNRRGGGFRRR</sequence>
<evidence type="ECO:0000256" key="5">
    <source>
        <dbReference type="ARBA" id="ARBA00022490"/>
    </source>
</evidence>
<dbReference type="InterPro" id="IPR014001">
    <property type="entry name" value="Helicase_ATP-bd"/>
</dbReference>
<dbReference type="Proteomes" id="UP001176940">
    <property type="component" value="Unassembled WGS sequence"/>
</dbReference>
<comment type="subcellular location">
    <subcellularLocation>
        <location evidence="1">Cytoplasm</location>
    </subcellularLocation>
    <subcellularLocation>
        <location evidence="2">Nucleus</location>
        <location evidence="2">Nucleolus</location>
    </subcellularLocation>
</comment>
<evidence type="ECO:0000256" key="4">
    <source>
        <dbReference type="ARBA" id="ARBA00012552"/>
    </source>
</evidence>
<dbReference type="PROSITE" id="PS51192">
    <property type="entry name" value="HELICASE_ATP_BIND_1"/>
    <property type="match status" value="1"/>
</dbReference>
<feature type="domain" description="Helicase C-terminal" evidence="15">
    <location>
        <begin position="485"/>
        <end position="632"/>
    </location>
</feature>
<dbReference type="SUPFAM" id="SSF54928">
    <property type="entry name" value="RNA-binding domain, RBD"/>
    <property type="match status" value="1"/>
</dbReference>
<keyword evidence="6" id="KW-0547">Nucleotide-binding</keyword>
<keyword evidence="18" id="KW-1185">Reference proteome</keyword>
<accession>A0ABN9KMQ8</accession>
<dbReference type="Pfam" id="PF00270">
    <property type="entry name" value="DEAD"/>
    <property type="match status" value="1"/>
</dbReference>